<accession>A0A2D1R1H7</accession>
<feature type="region of interest" description="Disordered" evidence="8">
    <location>
        <begin position="1"/>
        <end position="25"/>
    </location>
</feature>
<dbReference type="Proteomes" id="UP000037029">
    <property type="component" value="Chromosome"/>
</dbReference>
<dbReference type="PANTHER" id="PTHR33908:SF11">
    <property type="entry name" value="MEMBRANE PROTEIN"/>
    <property type="match status" value="1"/>
</dbReference>
<evidence type="ECO:0000313" key="10">
    <source>
        <dbReference type="EMBL" id="ATP18694.1"/>
    </source>
</evidence>
<evidence type="ECO:0000256" key="6">
    <source>
        <dbReference type="ARBA" id="ARBA00022989"/>
    </source>
</evidence>
<proteinExistence type="predicted"/>
<evidence type="ECO:0000256" key="8">
    <source>
        <dbReference type="SAM" id="MobiDB-lite"/>
    </source>
</evidence>
<keyword evidence="3" id="KW-0328">Glycosyltransferase</keyword>
<feature type="transmembrane region" description="Helical" evidence="9">
    <location>
        <begin position="139"/>
        <end position="157"/>
    </location>
</feature>
<feature type="transmembrane region" description="Helical" evidence="9">
    <location>
        <begin position="63"/>
        <end position="85"/>
    </location>
</feature>
<feature type="transmembrane region" description="Helical" evidence="9">
    <location>
        <begin position="394"/>
        <end position="412"/>
    </location>
</feature>
<evidence type="ECO:0000256" key="7">
    <source>
        <dbReference type="ARBA" id="ARBA00023136"/>
    </source>
</evidence>
<feature type="transmembrane region" description="Helical" evidence="9">
    <location>
        <begin position="169"/>
        <end position="186"/>
    </location>
</feature>
<dbReference type="GO" id="GO:0005886">
    <property type="term" value="C:plasma membrane"/>
    <property type="evidence" value="ECO:0007669"/>
    <property type="project" value="UniProtKB-SubCell"/>
</dbReference>
<evidence type="ECO:0000256" key="1">
    <source>
        <dbReference type="ARBA" id="ARBA00004651"/>
    </source>
</evidence>
<dbReference type="GO" id="GO:0009103">
    <property type="term" value="P:lipopolysaccharide biosynthetic process"/>
    <property type="evidence" value="ECO:0007669"/>
    <property type="project" value="UniProtKB-ARBA"/>
</dbReference>
<evidence type="ECO:0000313" key="11">
    <source>
        <dbReference type="Proteomes" id="UP000037029"/>
    </source>
</evidence>
<dbReference type="PANTHER" id="PTHR33908">
    <property type="entry name" value="MANNOSYLTRANSFERASE YKCB-RELATED"/>
    <property type="match status" value="1"/>
</dbReference>
<name>A0A2D1R1H7_SPHYA</name>
<gene>
    <name evidence="10" type="ORF">BV87_09970</name>
</gene>
<dbReference type="AlphaFoldDB" id="A0A2D1R1H7"/>
<evidence type="ECO:0000256" key="2">
    <source>
        <dbReference type="ARBA" id="ARBA00022475"/>
    </source>
</evidence>
<keyword evidence="5 9" id="KW-0812">Transmembrane</keyword>
<dbReference type="GO" id="GO:0016763">
    <property type="term" value="F:pentosyltransferase activity"/>
    <property type="evidence" value="ECO:0007669"/>
    <property type="project" value="TreeGrafter"/>
</dbReference>
<reference evidence="10 11" key="1">
    <citation type="submission" date="2017-04" db="EMBL/GenBank/DDBJ databases">
        <title>Characterization, genome and methylation analysis of a phthalic acid esters degrading strain Sphingobium yanoikuyae SHJ.</title>
        <authorList>
            <person name="Feng L."/>
        </authorList>
    </citation>
    <scope>NUCLEOTIDE SEQUENCE [LARGE SCALE GENOMIC DNA]</scope>
    <source>
        <strain evidence="10 11">SHJ</strain>
    </source>
</reference>
<keyword evidence="4" id="KW-0808">Transferase</keyword>
<feature type="transmembrane region" description="Helical" evidence="9">
    <location>
        <begin position="370"/>
        <end position="388"/>
    </location>
</feature>
<sequence length="546" mass="60914">MCGFPRRKGGSHQPRWPRHRTQSRSPPSLIHILTMANHCPRNSSKDPILPETPAARRLPATPIILLTGSFFLLGALYLVGMRLSLADTTPLWLDETWSGMIATRPDWSSFWREAWLDCNPPLYYLLLTGWVTLFGDSNLMLRLPSILFVLAAALLPLLWRPRTLGRTGAWTWAALLFLWPPNLGIMVDARGYGLMMLLSTASCLTVAHLLERLTLRWAMLWVGLGTLMFLTHYYAAVLILGQILVLLYRHRLNLARMWPAMIVATPGLGWFAYHLPRLADYARDDVAWYDPTSLSRAMLNLAFVLGAQNIVALFAVIALVIVATIHMRRQQSDILSSGSDPLPLTALTAVIGFAIAILVSLFQPSLTDRYLVPLVPSAMLGLTLLIQRTPRPDHAALGMAFAFMAPVLNPALMRTELGDRTIYGYEQGSDFIRAERPDRVLFLWDSPSAKIMDRASLAAIGGYFLARPGMDVPVEPLVVDRKADPNAILRAHAISGRPALIWLYNAHYRSAAKDHPPTLQDDPSWHCNRGTRTDIVGSIACIKRVQ</sequence>
<evidence type="ECO:0000256" key="5">
    <source>
        <dbReference type="ARBA" id="ARBA00022692"/>
    </source>
</evidence>
<feature type="transmembrane region" description="Helical" evidence="9">
    <location>
        <begin position="342"/>
        <end position="363"/>
    </location>
</feature>
<evidence type="ECO:0000256" key="3">
    <source>
        <dbReference type="ARBA" id="ARBA00022676"/>
    </source>
</evidence>
<evidence type="ECO:0000256" key="9">
    <source>
        <dbReference type="SAM" id="Phobius"/>
    </source>
</evidence>
<feature type="transmembrane region" description="Helical" evidence="9">
    <location>
        <begin position="217"/>
        <end position="245"/>
    </location>
</feature>
<evidence type="ECO:0000256" key="4">
    <source>
        <dbReference type="ARBA" id="ARBA00022679"/>
    </source>
</evidence>
<feature type="transmembrane region" description="Helical" evidence="9">
    <location>
        <begin position="192"/>
        <end position="210"/>
    </location>
</feature>
<keyword evidence="7 9" id="KW-0472">Membrane</keyword>
<dbReference type="EMBL" id="CP020925">
    <property type="protein sequence ID" value="ATP18694.1"/>
    <property type="molecule type" value="Genomic_DNA"/>
</dbReference>
<protein>
    <submittedName>
        <fullName evidence="10">Uncharacterized protein</fullName>
    </submittedName>
</protein>
<feature type="transmembrane region" description="Helical" evidence="9">
    <location>
        <begin position="297"/>
        <end position="322"/>
    </location>
</feature>
<feature type="compositionally biased region" description="Basic residues" evidence="8">
    <location>
        <begin position="1"/>
        <end position="22"/>
    </location>
</feature>
<keyword evidence="6 9" id="KW-1133">Transmembrane helix</keyword>
<feature type="transmembrane region" description="Helical" evidence="9">
    <location>
        <begin position="257"/>
        <end position="276"/>
    </location>
</feature>
<organism evidence="10 11">
    <name type="scientific">Sphingobium yanoikuyae</name>
    <name type="common">Sphingomonas yanoikuyae</name>
    <dbReference type="NCBI Taxonomy" id="13690"/>
    <lineage>
        <taxon>Bacteria</taxon>
        <taxon>Pseudomonadati</taxon>
        <taxon>Pseudomonadota</taxon>
        <taxon>Alphaproteobacteria</taxon>
        <taxon>Sphingomonadales</taxon>
        <taxon>Sphingomonadaceae</taxon>
        <taxon>Sphingobium</taxon>
    </lineage>
</organism>
<keyword evidence="2" id="KW-1003">Cell membrane</keyword>
<comment type="subcellular location">
    <subcellularLocation>
        <location evidence="1">Cell membrane</location>
        <topology evidence="1">Multi-pass membrane protein</topology>
    </subcellularLocation>
</comment>
<dbReference type="InterPro" id="IPR050297">
    <property type="entry name" value="LipidA_mod_glycosyltrf_83"/>
</dbReference>